<keyword evidence="3" id="KW-0969">Cilium</keyword>
<protein>
    <submittedName>
        <fullName evidence="3">Flagellar hook-length control protein FliK</fullName>
    </submittedName>
</protein>
<feature type="compositionally biased region" description="Basic and acidic residues" evidence="1">
    <location>
        <begin position="56"/>
        <end position="71"/>
    </location>
</feature>
<dbReference type="CDD" id="cd17470">
    <property type="entry name" value="T3SS_Flik_C"/>
    <property type="match status" value="1"/>
</dbReference>
<dbReference type="AlphaFoldDB" id="A0A9X2HKZ9"/>
<proteinExistence type="predicted"/>
<feature type="compositionally biased region" description="Pro residues" evidence="1">
    <location>
        <begin position="235"/>
        <end position="249"/>
    </location>
</feature>
<dbReference type="RefSeq" id="WP_254296682.1">
    <property type="nucleotide sequence ID" value="NZ_JAMLDX010000024.1"/>
</dbReference>
<feature type="domain" description="Flagellar hook-length control protein-like C-terminal" evidence="2">
    <location>
        <begin position="385"/>
        <end position="462"/>
    </location>
</feature>
<reference evidence="3" key="1">
    <citation type="submission" date="2022-05" db="EMBL/GenBank/DDBJ databases">
        <title>Sphingomonas sp. strain MG17 Genome sequencing and assembly.</title>
        <authorList>
            <person name="Kim I."/>
        </authorList>
    </citation>
    <scope>NUCLEOTIDE SEQUENCE</scope>
    <source>
        <strain evidence="3">MG17</strain>
    </source>
</reference>
<evidence type="ECO:0000313" key="3">
    <source>
        <dbReference type="EMBL" id="MCP3732848.1"/>
    </source>
</evidence>
<dbReference type="InterPro" id="IPR021136">
    <property type="entry name" value="Flagellar_hook_control-like_C"/>
</dbReference>
<feature type="region of interest" description="Disordered" evidence="1">
    <location>
        <begin position="101"/>
        <end position="155"/>
    </location>
</feature>
<dbReference type="InterPro" id="IPR038610">
    <property type="entry name" value="FliK-like_C_sf"/>
</dbReference>
<dbReference type="EMBL" id="JAMLDX010000024">
    <property type="protein sequence ID" value="MCP3732848.1"/>
    <property type="molecule type" value="Genomic_DNA"/>
</dbReference>
<feature type="compositionally biased region" description="Basic and acidic residues" evidence="1">
    <location>
        <begin position="482"/>
        <end position="493"/>
    </location>
</feature>
<keyword evidence="3" id="KW-0282">Flagellum</keyword>
<gene>
    <name evidence="3" type="ORF">M9978_20730</name>
</gene>
<comment type="caution">
    <text evidence="3">The sequence shown here is derived from an EMBL/GenBank/DDBJ whole genome shotgun (WGS) entry which is preliminary data.</text>
</comment>
<feature type="region of interest" description="Disordered" evidence="1">
    <location>
        <begin position="52"/>
        <end position="80"/>
    </location>
</feature>
<dbReference type="Pfam" id="PF02120">
    <property type="entry name" value="Flg_hook"/>
    <property type="match status" value="1"/>
</dbReference>
<dbReference type="Gene3D" id="3.30.750.140">
    <property type="match status" value="1"/>
</dbReference>
<evidence type="ECO:0000259" key="2">
    <source>
        <dbReference type="Pfam" id="PF02120"/>
    </source>
</evidence>
<evidence type="ECO:0000256" key="1">
    <source>
        <dbReference type="SAM" id="MobiDB-lite"/>
    </source>
</evidence>
<organism evidence="3 4">
    <name type="scientific">Sphingomonas tagetis</name>
    <dbReference type="NCBI Taxonomy" id="2949092"/>
    <lineage>
        <taxon>Bacteria</taxon>
        <taxon>Pseudomonadati</taxon>
        <taxon>Pseudomonadota</taxon>
        <taxon>Alphaproteobacteria</taxon>
        <taxon>Sphingomonadales</taxon>
        <taxon>Sphingomonadaceae</taxon>
        <taxon>Sphingomonas</taxon>
    </lineage>
</organism>
<keyword evidence="4" id="KW-1185">Reference proteome</keyword>
<keyword evidence="3" id="KW-0966">Cell projection</keyword>
<feature type="region of interest" description="Disordered" evidence="1">
    <location>
        <begin position="450"/>
        <end position="493"/>
    </location>
</feature>
<dbReference type="Proteomes" id="UP001139451">
    <property type="component" value="Unassembled WGS sequence"/>
</dbReference>
<feature type="compositionally biased region" description="Low complexity" evidence="1">
    <location>
        <begin position="455"/>
        <end position="473"/>
    </location>
</feature>
<accession>A0A9X2HKZ9</accession>
<name>A0A9X2HKZ9_9SPHN</name>
<evidence type="ECO:0000313" key="4">
    <source>
        <dbReference type="Proteomes" id="UP001139451"/>
    </source>
</evidence>
<dbReference type="InterPro" id="IPR052563">
    <property type="entry name" value="FliK"/>
</dbReference>
<dbReference type="PANTHER" id="PTHR37533:SF2">
    <property type="entry name" value="FLAGELLAR HOOK-LENGTH CONTROL PROTEIN"/>
    <property type="match status" value="1"/>
</dbReference>
<feature type="region of interest" description="Disordered" evidence="1">
    <location>
        <begin position="231"/>
        <end position="255"/>
    </location>
</feature>
<feature type="compositionally biased region" description="Polar residues" evidence="1">
    <location>
        <begin position="118"/>
        <end position="137"/>
    </location>
</feature>
<sequence>MPDLLASFQINASLPGLVPAVPLRAAPVALPGTAAPPADFGAALGGLLIPGTAPKAKGERQPDAERGKDLPVEDDATPDPVLAWLPMDAAPMPLTPVVAAPEGQSAALTEPAVGPASLPTTAEPTLETASAPDTTAKSGDHPTVPGPAPQSEPGKLKLAPQERSAEVHAIMLPAAARAKTDGMPATGVSSLETEAPVPRQNPAATVVAAAQMASEQGSAPVVAAAHALRTAGIEPPTPPPAGLPQPTPVEAPVTSDASLTLETLRSAPELEPDAEPAAPLPRGRFDAAPAREAAQPAPAFVPLPAAPPVANAGIAAQVFAAAITTAATDPAPFDGLSEAVILFNGQARTEQQTTVQAMSGASQAPLDMTRDDWTGQMIERIAALRDSAEAADTRIKLAPENLGALEVSIRRDGDRIHVHFTADNPAARQLIADAAPRLAELADARGVKLGQTSVDGGSQQGAQRDAQQQQQRGPGRNASVAHRAEPVSDDRIA</sequence>
<dbReference type="PANTHER" id="PTHR37533">
    <property type="entry name" value="FLAGELLAR HOOK-LENGTH CONTROL PROTEIN"/>
    <property type="match status" value="1"/>
</dbReference>